<dbReference type="EMBL" id="CADEPM010000006">
    <property type="protein sequence ID" value="CAB3408026.1"/>
    <property type="molecule type" value="Genomic_DNA"/>
</dbReference>
<feature type="signal peptide" evidence="2">
    <location>
        <begin position="1"/>
        <end position="20"/>
    </location>
</feature>
<gene>
    <name evidence="3" type="ORF">CBOVIS_LOCUS9863</name>
</gene>
<keyword evidence="4" id="KW-1185">Reference proteome</keyword>
<accession>A0A8S1F848</accession>
<feature type="chain" id="PRO_5035933484" evidence="2">
    <location>
        <begin position="21"/>
        <end position="272"/>
    </location>
</feature>
<organism evidence="3 4">
    <name type="scientific">Caenorhabditis bovis</name>
    <dbReference type="NCBI Taxonomy" id="2654633"/>
    <lineage>
        <taxon>Eukaryota</taxon>
        <taxon>Metazoa</taxon>
        <taxon>Ecdysozoa</taxon>
        <taxon>Nematoda</taxon>
        <taxon>Chromadorea</taxon>
        <taxon>Rhabditida</taxon>
        <taxon>Rhabditina</taxon>
        <taxon>Rhabditomorpha</taxon>
        <taxon>Rhabditoidea</taxon>
        <taxon>Rhabditidae</taxon>
        <taxon>Peloderinae</taxon>
        <taxon>Caenorhabditis</taxon>
    </lineage>
</organism>
<sequence>MHLFATITVSALLAAYFANAATTAKSDTELLEQTKKACEKSYDELVKLNKECHATCKTNSVSNIFGNNHQLTDFEKYALRHKNIFSSSKTDEEIAKAFLLAIKKGKLESEISSSELDKFISKIVEQIKERTGNNFKLSPIDSTTFVPTIFGETIRNQIPPIQYTFEIPLQTQQPRQTVYPQPINTRPIVSNGGYVAVPQQPQPQPQPQQQGYVTSNKMRFAIHVLLIAIILIATTFALPVPCKCQIDPDTGIASTFCEGLTEAMDKKTPILD</sequence>
<comment type="caution">
    <text evidence="3">The sequence shown here is derived from an EMBL/GenBank/DDBJ whole genome shotgun (WGS) entry which is preliminary data.</text>
</comment>
<keyword evidence="1" id="KW-0472">Membrane</keyword>
<protein>
    <submittedName>
        <fullName evidence="3">Uncharacterized protein</fullName>
    </submittedName>
</protein>
<reference evidence="3 4" key="1">
    <citation type="submission" date="2020-04" db="EMBL/GenBank/DDBJ databases">
        <authorList>
            <person name="Laetsch R D."/>
            <person name="Stevens L."/>
            <person name="Kumar S."/>
            <person name="Blaxter L. M."/>
        </authorList>
    </citation>
    <scope>NUCLEOTIDE SEQUENCE [LARGE SCALE GENOMIC DNA]</scope>
</reference>
<proteinExistence type="predicted"/>
<feature type="transmembrane region" description="Helical" evidence="1">
    <location>
        <begin position="220"/>
        <end position="240"/>
    </location>
</feature>
<keyword evidence="1" id="KW-1133">Transmembrane helix</keyword>
<evidence type="ECO:0000313" key="4">
    <source>
        <dbReference type="Proteomes" id="UP000494206"/>
    </source>
</evidence>
<evidence type="ECO:0000313" key="3">
    <source>
        <dbReference type="EMBL" id="CAB3408026.1"/>
    </source>
</evidence>
<keyword evidence="2" id="KW-0732">Signal</keyword>
<dbReference type="Proteomes" id="UP000494206">
    <property type="component" value="Unassembled WGS sequence"/>
</dbReference>
<keyword evidence="1" id="KW-0812">Transmembrane</keyword>
<dbReference type="AlphaFoldDB" id="A0A8S1F848"/>
<evidence type="ECO:0000256" key="1">
    <source>
        <dbReference type="SAM" id="Phobius"/>
    </source>
</evidence>
<evidence type="ECO:0000256" key="2">
    <source>
        <dbReference type="SAM" id="SignalP"/>
    </source>
</evidence>
<name>A0A8S1F848_9PELO</name>